<protein>
    <submittedName>
        <fullName evidence="1">Uncharacterized protein</fullName>
    </submittedName>
</protein>
<sequence>MSNFIWNINFLIFWRLAWLRKTSGKVYMDNWSNIGRLYFTTQPKPFLFVIQPKITKIKNWFANLDNNLL</sequence>
<evidence type="ECO:0000313" key="1">
    <source>
        <dbReference type="EMBL" id="QIN96512.1"/>
    </source>
</evidence>
<accession>A0A6G8R546</accession>
<reference evidence="1 2" key="1">
    <citation type="submission" date="2020-01" db="EMBL/GenBank/DDBJ databases">
        <authorList>
            <person name="Luck C."/>
            <person name="Lieb S."/>
            <person name="Broussard G."/>
        </authorList>
    </citation>
    <scope>NUCLEOTIDE SEQUENCE [LARGE SCALE GENOMIC DNA]</scope>
</reference>
<evidence type="ECO:0000313" key="2">
    <source>
        <dbReference type="Proteomes" id="UP000501678"/>
    </source>
</evidence>
<dbReference type="Proteomes" id="UP000501678">
    <property type="component" value="Segment"/>
</dbReference>
<dbReference type="EMBL" id="MN966732">
    <property type="protein sequence ID" value="QIN96512.1"/>
    <property type="molecule type" value="Genomic_DNA"/>
</dbReference>
<proteinExistence type="predicted"/>
<organism evidence="1 2">
    <name type="scientific">Vibrio phage Chester</name>
    <dbReference type="NCBI Taxonomy" id="2712961"/>
    <lineage>
        <taxon>Viruses</taxon>
        <taxon>Duplodnaviria</taxon>
        <taxon>Heunggongvirae</taxon>
        <taxon>Uroviricota</taxon>
        <taxon>Caudoviricetes</taxon>
        <taxon>Demerecviridae</taxon>
        <taxon>Ermolyevavirinae</taxon>
        <taxon>Thalassavirus</taxon>
        <taxon>Thalassavirus chester</taxon>
    </lineage>
</organism>
<gene>
    <name evidence="1" type="ORF">CHESTER_85</name>
</gene>
<keyword evidence="2" id="KW-1185">Reference proteome</keyword>
<name>A0A6G8R546_9CAUD</name>